<dbReference type="GO" id="GO:0008745">
    <property type="term" value="F:N-acetylmuramoyl-L-alanine amidase activity"/>
    <property type="evidence" value="ECO:0007669"/>
    <property type="project" value="UniProtKB-EC"/>
</dbReference>
<keyword evidence="1" id="KW-0732">Signal</keyword>
<gene>
    <name evidence="3" type="ORF">HNQ94_000976</name>
</gene>
<dbReference type="Gene3D" id="3.10.350.10">
    <property type="entry name" value="LysM domain"/>
    <property type="match status" value="1"/>
</dbReference>
<evidence type="ECO:0000313" key="3">
    <source>
        <dbReference type="EMBL" id="MBB6452531.1"/>
    </source>
</evidence>
<dbReference type="RefSeq" id="WP_174494821.1">
    <property type="nucleotide sequence ID" value="NZ_CADDWK010000002.1"/>
</dbReference>
<dbReference type="SMART" id="SM00257">
    <property type="entry name" value="LysM"/>
    <property type="match status" value="1"/>
</dbReference>
<dbReference type="EC" id="3.5.1.28" evidence="3"/>
<dbReference type="Pfam" id="PF07486">
    <property type="entry name" value="Hydrolase_2"/>
    <property type="match status" value="1"/>
</dbReference>
<organism evidence="3 4">
    <name type="scientific">Salirhabdus euzebyi</name>
    <dbReference type="NCBI Taxonomy" id="394506"/>
    <lineage>
        <taxon>Bacteria</taxon>
        <taxon>Bacillati</taxon>
        <taxon>Bacillota</taxon>
        <taxon>Bacilli</taxon>
        <taxon>Bacillales</taxon>
        <taxon>Bacillaceae</taxon>
        <taxon>Salirhabdus</taxon>
    </lineage>
</organism>
<dbReference type="InterPro" id="IPR018392">
    <property type="entry name" value="LysM"/>
</dbReference>
<reference evidence="3 4" key="1">
    <citation type="submission" date="2020-08" db="EMBL/GenBank/DDBJ databases">
        <title>Genomic Encyclopedia of Type Strains, Phase IV (KMG-IV): sequencing the most valuable type-strain genomes for metagenomic binning, comparative biology and taxonomic classification.</title>
        <authorList>
            <person name="Goeker M."/>
        </authorList>
    </citation>
    <scope>NUCLEOTIDE SEQUENCE [LARGE SCALE GENOMIC DNA]</scope>
    <source>
        <strain evidence="3 4">DSM 19612</strain>
    </source>
</reference>
<proteinExistence type="predicted"/>
<dbReference type="InterPro" id="IPR011105">
    <property type="entry name" value="Cell_wall_hydrolase_SleB"/>
</dbReference>
<sequence>MKKFKTILLAAALSIGISAIPTITDAASTYKVKPGDSLWKISNNFGISLLSLQQVNNFSGSVIYPNQVLAIPSSISNEEKELMARLVHAEAKGESYAGKVAVATVILNRVDHKEFPNSVKGVIYENVNGHYAFSPVKNGAINQAADAEARKAVNEALAFRGLGSGSIYFYNPNTAKSDWIKTREVTTRIGNHVFAK</sequence>
<accession>A0A841PZ49</accession>
<dbReference type="Pfam" id="PF01476">
    <property type="entry name" value="LysM"/>
    <property type="match status" value="1"/>
</dbReference>
<keyword evidence="4" id="KW-1185">Reference proteome</keyword>
<feature type="chain" id="PRO_5032774404" evidence="1">
    <location>
        <begin position="27"/>
        <end position="196"/>
    </location>
</feature>
<dbReference type="SUPFAM" id="SSF54106">
    <property type="entry name" value="LysM domain"/>
    <property type="match status" value="1"/>
</dbReference>
<dbReference type="Proteomes" id="UP000581688">
    <property type="component" value="Unassembled WGS sequence"/>
</dbReference>
<dbReference type="CDD" id="cd00118">
    <property type="entry name" value="LysM"/>
    <property type="match status" value="1"/>
</dbReference>
<evidence type="ECO:0000259" key="2">
    <source>
        <dbReference type="PROSITE" id="PS51782"/>
    </source>
</evidence>
<evidence type="ECO:0000313" key="4">
    <source>
        <dbReference type="Proteomes" id="UP000581688"/>
    </source>
</evidence>
<dbReference type="Gene3D" id="6.20.240.60">
    <property type="match status" value="1"/>
</dbReference>
<dbReference type="InterPro" id="IPR036779">
    <property type="entry name" value="LysM_dom_sf"/>
</dbReference>
<dbReference type="EMBL" id="JACHGH010000002">
    <property type="protein sequence ID" value="MBB6452531.1"/>
    <property type="molecule type" value="Genomic_DNA"/>
</dbReference>
<feature type="domain" description="LysM" evidence="2">
    <location>
        <begin position="28"/>
        <end position="71"/>
    </location>
</feature>
<dbReference type="InterPro" id="IPR042047">
    <property type="entry name" value="SleB_dom1"/>
</dbReference>
<feature type="signal peptide" evidence="1">
    <location>
        <begin position="1"/>
        <end position="26"/>
    </location>
</feature>
<dbReference type="AlphaFoldDB" id="A0A841PZ49"/>
<dbReference type="Gene3D" id="1.10.10.2520">
    <property type="entry name" value="Cell wall hydrolase SleB, domain 1"/>
    <property type="match status" value="1"/>
</dbReference>
<comment type="caution">
    <text evidence="3">The sequence shown here is derived from an EMBL/GenBank/DDBJ whole genome shotgun (WGS) entry which is preliminary data.</text>
</comment>
<protein>
    <submittedName>
        <fullName evidence="3">N-acetylmuramoyl-L-alanine amidase</fullName>
        <ecNumber evidence="3">3.5.1.28</ecNumber>
    </submittedName>
</protein>
<keyword evidence="3" id="KW-0378">Hydrolase</keyword>
<evidence type="ECO:0000256" key="1">
    <source>
        <dbReference type="SAM" id="SignalP"/>
    </source>
</evidence>
<dbReference type="PROSITE" id="PS51782">
    <property type="entry name" value="LYSM"/>
    <property type="match status" value="1"/>
</dbReference>
<name>A0A841PZ49_9BACI</name>